<dbReference type="InterPro" id="IPR052551">
    <property type="entry name" value="UV-DNA_repair_photolyase"/>
</dbReference>
<dbReference type="PANTHER" id="PTHR38657">
    <property type="entry name" value="SLR1343 PROTEIN"/>
    <property type="match status" value="1"/>
</dbReference>
<sequence>MKVLRIVFTDQLSKNNPSLESLSAQDFILFYEPMDTFYEIDHHKQKIVFLISSLRNIIKNNTHKNIIHRKISKKNTLNLINYLKELISTEGFTKIIVSKPSDFQTKKDLMFFSQSNNIELEMLEDKKFISTDSDFIDWSSDKKTRIQEYYYRWLRKKYNIFMNDDNTPVGDKWNFDKDNRKGISQLKVAIPNRKKLKPNQITFDAMVDVEECFPKSPGNLENFNWATTHTEAEKLLDDFLDRYFENYGSFQDAINKDNVFMFHSLLSPYLNSGLLDPMLCIDKAQKKYHDSNGKIPVNSVEGFVRQILGWREFIKGVYWENMPQYKNLNYWSHKKKLKNSWYEGTTGIPPVDNAINESSEFAYTHHINRLMIISNVMNLSGIHPNEMYRWFMEMYIDSYDWVMVPNVYGMGSYADGGIFSTKPYICGSSYMLRMSNFKKGDWCDVVDGLYWKFVDKNIKFFASNPRLAIMTKSLEKMDKTRKKLIFNKAEEFIQNNTI</sequence>
<gene>
    <name evidence="2" type="ORF">EVA97_02485</name>
</gene>
<name>A0A520N4T5_9GAMM</name>
<keyword evidence="2" id="KW-0456">Lyase</keyword>
<comment type="caution">
    <text evidence="2">The sequence shown here is derived from an EMBL/GenBank/DDBJ whole genome shotgun (WGS) entry which is preliminary data.</text>
</comment>
<dbReference type="PANTHER" id="PTHR38657:SF1">
    <property type="entry name" value="SLR1343 PROTEIN"/>
    <property type="match status" value="1"/>
</dbReference>
<evidence type="ECO:0000313" key="3">
    <source>
        <dbReference type="Proteomes" id="UP000315283"/>
    </source>
</evidence>
<dbReference type="Gene3D" id="3.40.50.620">
    <property type="entry name" value="HUPs"/>
    <property type="match status" value="1"/>
</dbReference>
<dbReference type="InterPro" id="IPR014729">
    <property type="entry name" value="Rossmann-like_a/b/a_fold"/>
</dbReference>
<reference evidence="2 3" key="1">
    <citation type="submission" date="2019-02" db="EMBL/GenBank/DDBJ databases">
        <title>Prokaryotic population dynamics and viral predation in marine succession experiment using metagenomics: the confinement effect.</title>
        <authorList>
            <person name="Haro-Moreno J.M."/>
            <person name="Rodriguez-Valera F."/>
            <person name="Lopez-Perez M."/>
        </authorList>
    </citation>
    <scope>NUCLEOTIDE SEQUENCE [LARGE SCALE GENOMIC DNA]</scope>
    <source>
        <strain evidence="2">MED-G164</strain>
    </source>
</reference>
<dbReference type="InterPro" id="IPR007357">
    <property type="entry name" value="PhrB-like"/>
</dbReference>
<accession>A0A520N4T5</accession>
<dbReference type="Pfam" id="PF03441">
    <property type="entry name" value="FAD_binding_7"/>
    <property type="match status" value="1"/>
</dbReference>
<dbReference type="AlphaFoldDB" id="A0A520N4T5"/>
<dbReference type="SUPFAM" id="SSF48173">
    <property type="entry name" value="Cryptochrome/photolyase FAD-binding domain"/>
    <property type="match status" value="1"/>
</dbReference>
<dbReference type="InterPro" id="IPR005101">
    <property type="entry name" value="Cryptochr/Photolyase_FAD-bd"/>
</dbReference>
<protein>
    <submittedName>
        <fullName evidence="2">Cryptochrome/photolyase family protein</fullName>
    </submittedName>
</protein>
<proteinExistence type="predicted"/>
<dbReference type="InterPro" id="IPR036134">
    <property type="entry name" value="Crypto/Photolyase_FAD-like_sf"/>
</dbReference>
<dbReference type="Gene3D" id="1.10.579.10">
    <property type="entry name" value="DNA Cyclobutane Dipyrimidine Photolyase, subunit A, domain 3"/>
    <property type="match status" value="1"/>
</dbReference>
<dbReference type="Proteomes" id="UP000315283">
    <property type="component" value="Unassembled WGS sequence"/>
</dbReference>
<organism evidence="2 3">
    <name type="scientific">SAR86 cluster bacterium</name>
    <dbReference type="NCBI Taxonomy" id="2030880"/>
    <lineage>
        <taxon>Bacteria</taxon>
        <taxon>Pseudomonadati</taxon>
        <taxon>Pseudomonadota</taxon>
        <taxon>Gammaproteobacteria</taxon>
        <taxon>SAR86 cluster</taxon>
    </lineage>
</organism>
<dbReference type="Pfam" id="PF04244">
    <property type="entry name" value="DPRP"/>
    <property type="match status" value="1"/>
</dbReference>
<dbReference type="GO" id="GO:0016829">
    <property type="term" value="F:lyase activity"/>
    <property type="evidence" value="ECO:0007669"/>
    <property type="project" value="UniProtKB-KW"/>
</dbReference>
<dbReference type="EMBL" id="SHBJ01000012">
    <property type="protein sequence ID" value="RZO28511.1"/>
    <property type="molecule type" value="Genomic_DNA"/>
</dbReference>
<evidence type="ECO:0000259" key="1">
    <source>
        <dbReference type="Pfam" id="PF03441"/>
    </source>
</evidence>
<dbReference type="Gene3D" id="1.25.40.80">
    <property type="match status" value="1"/>
</dbReference>
<feature type="domain" description="Cryptochrome/DNA photolyase FAD-binding" evidence="1">
    <location>
        <begin position="307"/>
        <end position="400"/>
    </location>
</feature>
<dbReference type="Gene3D" id="1.10.10.1710">
    <property type="entry name" value="Deoxyribodipyrimidine photolyase-related"/>
    <property type="match status" value="1"/>
</dbReference>
<evidence type="ECO:0000313" key="2">
    <source>
        <dbReference type="EMBL" id="RZO28511.1"/>
    </source>
</evidence>